<sequence>MFKNIKKNLVITSIALTGCIGVQAQAQEGGEWDLGFGLKTNHLWHGFIVTDGVMTAASLEYKTQDKKTTFGLWGGGSFNGEFKEFTYYVSHKFTDNFYVEVVNHGNHSSIPDGEVDIFDYSSDPSKTGNFTDIGVGYTFEGSTPISVYYSVIVQGIDKFEDEDTGKNERAYTNYIEVSAPVWKGVDGDSVKAFVGGAFSPVQKQNFYSDNANINNVGFTYSKELTVLGATLPVSATAMWNPALNNGALQVAVDLF</sequence>
<evidence type="ECO:0000313" key="2">
    <source>
        <dbReference type="Proteomes" id="UP000617555"/>
    </source>
</evidence>
<protein>
    <recommendedName>
        <fullName evidence="3">Porin</fullName>
    </recommendedName>
</protein>
<dbReference type="EMBL" id="BMII01000015">
    <property type="protein sequence ID" value="GGB59231.1"/>
    <property type="molecule type" value="Genomic_DNA"/>
</dbReference>
<accession>A0ABQ1J417</accession>
<reference evidence="2" key="1">
    <citation type="journal article" date="2019" name="Int. J. Syst. Evol. Microbiol.">
        <title>The Global Catalogue of Microorganisms (GCM) 10K type strain sequencing project: providing services to taxonomists for standard genome sequencing and annotation.</title>
        <authorList>
            <consortium name="The Broad Institute Genomics Platform"/>
            <consortium name="The Broad Institute Genome Sequencing Center for Infectious Disease"/>
            <person name="Wu L."/>
            <person name="Ma J."/>
        </authorList>
    </citation>
    <scope>NUCLEOTIDE SEQUENCE [LARGE SCALE GENOMIC DNA]</scope>
    <source>
        <strain evidence="2">CGMCC 1.15339</strain>
    </source>
</reference>
<comment type="caution">
    <text evidence="1">The sequence shown here is derived from an EMBL/GenBank/DDBJ whole genome shotgun (WGS) entry which is preliminary data.</text>
</comment>
<organism evidence="1 2">
    <name type="scientific">Shewanella inventionis</name>
    <dbReference type="NCBI Taxonomy" id="1738770"/>
    <lineage>
        <taxon>Bacteria</taxon>
        <taxon>Pseudomonadati</taxon>
        <taxon>Pseudomonadota</taxon>
        <taxon>Gammaproteobacteria</taxon>
        <taxon>Alteromonadales</taxon>
        <taxon>Shewanellaceae</taxon>
        <taxon>Shewanella</taxon>
    </lineage>
</organism>
<keyword evidence="2" id="KW-1185">Reference proteome</keyword>
<evidence type="ECO:0008006" key="3">
    <source>
        <dbReference type="Google" id="ProtNLM"/>
    </source>
</evidence>
<name>A0ABQ1J417_9GAMM</name>
<gene>
    <name evidence="1" type="ORF">GCM10011607_19840</name>
</gene>
<proteinExistence type="predicted"/>
<dbReference type="RefSeq" id="WP_188739194.1">
    <property type="nucleotide sequence ID" value="NZ_BMII01000015.1"/>
</dbReference>
<dbReference type="PROSITE" id="PS51257">
    <property type="entry name" value="PROKAR_LIPOPROTEIN"/>
    <property type="match status" value="1"/>
</dbReference>
<evidence type="ECO:0000313" key="1">
    <source>
        <dbReference type="EMBL" id="GGB59231.1"/>
    </source>
</evidence>
<dbReference type="Proteomes" id="UP000617555">
    <property type="component" value="Unassembled WGS sequence"/>
</dbReference>